<reference evidence="1 2" key="1">
    <citation type="journal article" date="2019" name="Int. J. Syst. Evol. Microbiol.">
        <title>The Global Catalogue of Microorganisms (GCM) 10K type strain sequencing project: providing services to taxonomists for standard genome sequencing and annotation.</title>
        <authorList>
            <consortium name="The Broad Institute Genomics Platform"/>
            <consortium name="The Broad Institute Genome Sequencing Center for Infectious Disease"/>
            <person name="Wu L."/>
            <person name="Ma J."/>
        </authorList>
    </citation>
    <scope>NUCLEOTIDE SEQUENCE [LARGE SCALE GENOMIC DNA]</scope>
    <source>
        <strain evidence="1 2">JCM 6238</strain>
    </source>
</reference>
<keyword evidence="2" id="KW-1185">Reference proteome</keyword>
<accession>A0ABN3GI00</accession>
<organism evidence="1 2">
    <name type="scientific">Glycomyces rutgersensis</name>
    <dbReference type="NCBI Taxonomy" id="58115"/>
    <lineage>
        <taxon>Bacteria</taxon>
        <taxon>Bacillati</taxon>
        <taxon>Actinomycetota</taxon>
        <taxon>Actinomycetes</taxon>
        <taxon>Glycomycetales</taxon>
        <taxon>Glycomycetaceae</taxon>
        <taxon>Glycomyces</taxon>
    </lineage>
</organism>
<protein>
    <recommendedName>
        <fullName evidence="3">Excreted virulence factor EspC, type VII ESX diderm</fullName>
    </recommendedName>
</protein>
<evidence type="ECO:0000313" key="2">
    <source>
        <dbReference type="Proteomes" id="UP001501584"/>
    </source>
</evidence>
<dbReference type="EMBL" id="BAAASX010000031">
    <property type="protein sequence ID" value="GAA2352043.1"/>
    <property type="molecule type" value="Genomic_DNA"/>
</dbReference>
<dbReference type="Proteomes" id="UP001501584">
    <property type="component" value="Unassembled WGS sequence"/>
</dbReference>
<evidence type="ECO:0000313" key="1">
    <source>
        <dbReference type="EMBL" id="GAA2352043.1"/>
    </source>
</evidence>
<name>A0ABN3GI00_9ACTN</name>
<evidence type="ECO:0008006" key="3">
    <source>
        <dbReference type="Google" id="ProtNLM"/>
    </source>
</evidence>
<gene>
    <name evidence="1" type="ORF">GCM10010403_52150</name>
</gene>
<sequence>MNDDTTNLHISPLTPEHAEALDGIDGLTKQAREHLAGWDRRESDSDPAAAAAMGQAIAAAKALLESVKQLHSGLVLEDAITAVEDDREAYAIRSKSDPNRMTGSV</sequence>
<comment type="caution">
    <text evidence="1">The sequence shown here is derived from an EMBL/GenBank/DDBJ whole genome shotgun (WGS) entry which is preliminary data.</text>
</comment>
<dbReference type="RefSeq" id="WP_310283695.1">
    <property type="nucleotide sequence ID" value="NZ_BAAASX010000031.1"/>
</dbReference>
<proteinExistence type="predicted"/>